<evidence type="ECO:0000313" key="3">
    <source>
        <dbReference type="Proteomes" id="UP000199702"/>
    </source>
</evidence>
<keyword evidence="1" id="KW-1133">Transmembrane helix</keyword>
<dbReference type="AlphaFoldDB" id="A0A1H6T4W4"/>
<keyword evidence="1" id="KW-0472">Membrane</keyword>
<feature type="transmembrane region" description="Helical" evidence="1">
    <location>
        <begin position="74"/>
        <end position="95"/>
    </location>
</feature>
<keyword evidence="1" id="KW-0812">Transmembrane</keyword>
<accession>A0A1H6T4W4</accession>
<feature type="transmembrane region" description="Helical" evidence="1">
    <location>
        <begin position="37"/>
        <end position="54"/>
    </location>
</feature>
<proteinExistence type="predicted"/>
<dbReference type="PROSITE" id="PS51257">
    <property type="entry name" value="PROKAR_LIPOPROTEIN"/>
    <property type="match status" value="1"/>
</dbReference>
<name>A0A1H6T4W4_9FLAO</name>
<keyword evidence="3" id="KW-1185">Reference proteome</keyword>
<dbReference type="EMBL" id="FNYA01000002">
    <property type="protein sequence ID" value="SEI71310.1"/>
    <property type="molecule type" value="Genomic_DNA"/>
</dbReference>
<dbReference type="Proteomes" id="UP000199702">
    <property type="component" value="Unassembled WGS sequence"/>
</dbReference>
<reference evidence="3" key="1">
    <citation type="submission" date="2016-10" db="EMBL/GenBank/DDBJ databases">
        <authorList>
            <person name="Varghese N."/>
            <person name="Submissions S."/>
        </authorList>
    </citation>
    <scope>NUCLEOTIDE SEQUENCE [LARGE SCALE GENOMIC DNA]</scope>
    <source>
        <strain evidence="3">DSM 17934</strain>
    </source>
</reference>
<dbReference type="STRING" id="402734.SAMN05660918_1507"/>
<evidence type="ECO:0000256" key="1">
    <source>
        <dbReference type="SAM" id="Phobius"/>
    </source>
</evidence>
<gene>
    <name evidence="2" type="ORF">SAMN05660918_1507</name>
</gene>
<evidence type="ECO:0000313" key="2">
    <source>
        <dbReference type="EMBL" id="SEI71310.1"/>
    </source>
</evidence>
<feature type="transmembrane region" description="Helical" evidence="1">
    <location>
        <begin position="6"/>
        <end position="25"/>
    </location>
</feature>
<sequence length="103" mass="12092">MNKIQILFASVFTMIISLIVSCFVYTEEIRKVISNKYYLIISFLALIIIINIYYSEFSDRDLEQKKDLKYFGSISISLFTIAGIVFTMHILLFVAEWIKLLFN</sequence>
<protein>
    <submittedName>
        <fullName evidence="2">Uncharacterized protein</fullName>
    </submittedName>
</protein>
<organism evidence="2 3">
    <name type="scientific">Flavobacterium terrigena</name>
    <dbReference type="NCBI Taxonomy" id="402734"/>
    <lineage>
        <taxon>Bacteria</taxon>
        <taxon>Pseudomonadati</taxon>
        <taxon>Bacteroidota</taxon>
        <taxon>Flavobacteriia</taxon>
        <taxon>Flavobacteriales</taxon>
        <taxon>Flavobacteriaceae</taxon>
        <taxon>Flavobacterium</taxon>
    </lineage>
</organism>